<keyword evidence="2" id="KW-0812">Transmembrane</keyword>
<organism evidence="3 4">
    <name type="scientific">Paramarasmius palmivorus</name>
    <dbReference type="NCBI Taxonomy" id="297713"/>
    <lineage>
        <taxon>Eukaryota</taxon>
        <taxon>Fungi</taxon>
        <taxon>Dikarya</taxon>
        <taxon>Basidiomycota</taxon>
        <taxon>Agaricomycotina</taxon>
        <taxon>Agaricomycetes</taxon>
        <taxon>Agaricomycetidae</taxon>
        <taxon>Agaricales</taxon>
        <taxon>Marasmiineae</taxon>
        <taxon>Marasmiaceae</taxon>
        <taxon>Paramarasmius</taxon>
    </lineage>
</organism>
<feature type="compositionally biased region" description="Basic residues" evidence="1">
    <location>
        <begin position="410"/>
        <end position="422"/>
    </location>
</feature>
<accession>A0AAW0DEN8</accession>
<keyword evidence="2" id="KW-1133">Transmembrane helix</keyword>
<feature type="transmembrane region" description="Helical" evidence="2">
    <location>
        <begin position="12"/>
        <end position="34"/>
    </location>
</feature>
<feature type="compositionally biased region" description="Basic and acidic residues" evidence="1">
    <location>
        <begin position="387"/>
        <end position="409"/>
    </location>
</feature>
<keyword evidence="2" id="KW-0472">Membrane</keyword>
<comment type="caution">
    <text evidence="3">The sequence shown here is derived from an EMBL/GenBank/DDBJ whole genome shotgun (WGS) entry which is preliminary data.</text>
</comment>
<feature type="compositionally biased region" description="Basic residues" evidence="1">
    <location>
        <begin position="366"/>
        <end position="375"/>
    </location>
</feature>
<feature type="region of interest" description="Disordered" evidence="1">
    <location>
        <begin position="202"/>
        <end position="230"/>
    </location>
</feature>
<dbReference type="Proteomes" id="UP001383192">
    <property type="component" value="Unassembled WGS sequence"/>
</dbReference>
<feature type="region of interest" description="Disordered" evidence="1">
    <location>
        <begin position="347"/>
        <end position="462"/>
    </location>
</feature>
<dbReference type="AlphaFoldDB" id="A0AAW0DEN8"/>
<dbReference type="EMBL" id="JAYKXP010000015">
    <property type="protein sequence ID" value="KAK7049862.1"/>
    <property type="molecule type" value="Genomic_DNA"/>
</dbReference>
<reference evidence="3 4" key="1">
    <citation type="submission" date="2024-01" db="EMBL/GenBank/DDBJ databases">
        <title>A draft genome for a cacao thread blight-causing isolate of Paramarasmius palmivorus.</title>
        <authorList>
            <person name="Baruah I.K."/>
            <person name="Bukari Y."/>
            <person name="Amoako-Attah I."/>
            <person name="Meinhardt L.W."/>
            <person name="Bailey B.A."/>
            <person name="Cohen S.P."/>
        </authorList>
    </citation>
    <scope>NUCLEOTIDE SEQUENCE [LARGE SCALE GENOMIC DNA]</scope>
    <source>
        <strain evidence="3 4">GH-12</strain>
    </source>
</reference>
<feature type="region of interest" description="Disordered" evidence="1">
    <location>
        <begin position="297"/>
        <end position="330"/>
    </location>
</feature>
<evidence type="ECO:0000256" key="1">
    <source>
        <dbReference type="SAM" id="MobiDB-lite"/>
    </source>
</evidence>
<gene>
    <name evidence="3" type="ORF">VNI00_005292</name>
</gene>
<evidence type="ECO:0000256" key="2">
    <source>
        <dbReference type="SAM" id="Phobius"/>
    </source>
</evidence>
<name>A0AAW0DEN8_9AGAR</name>
<proteinExistence type="predicted"/>
<keyword evidence="4" id="KW-1185">Reference proteome</keyword>
<evidence type="ECO:0000313" key="3">
    <source>
        <dbReference type="EMBL" id="KAK7049862.1"/>
    </source>
</evidence>
<sequence>MAPLTFAPASLGFMIVLVTTAIIAIIALSGFALYKLRTSIAASRPVDVEATTLTQIQVRDTFGRLTRARAGVDSHASSQDMLLIRPESSFIRGPLKTTQHSDIGLIASSSFEAWASSLCDLIEDFTGVERTPKASSSQPCLVPSSSFEVWAANLCDLISDFASPAPFRSGFTPLIDTFEDDPYIFDTTYQPMYETTATDPNITIPDIMVTPPSPRLEENADQQPSEPGLVASPSFVDLAAECVEELYSDDSEAIKDHLITRDATLVSLADEPLDQSAQHTQNESILSLSSLYTTDNQINASGSNNEEQTGGHNLHGQSQSSQYLSPTSAFSLPPVAKENIVEYEPEETLKSVFESDSEDDETYYSRRPHLSRPKRASQSMSSMLRNIVEKRKAQQSHQRESKNDKENSNKHLRTTASKRRLFSKALPTPSEPRNPIKVPTIRFTPPTPPRRFMNKENGDVGSDLEPKEVVERIAFDLVIDDHGRCFF</sequence>
<evidence type="ECO:0000313" key="4">
    <source>
        <dbReference type="Proteomes" id="UP001383192"/>
    </source>
</evidence>
<feature type="compositionally biased region" description="Basic and acidic residues" evidence="1">
    <location>
        <begin position="453"/>
        <end position="462"/>
    </location>
</feature>
<protein>
    <submittedName>
        <fullName evidence="3">Uncharacterized protein</fullName>
    </submittedName>
</protein>